<keyword evidence="1" id="KW-0732">Signal</keyword>
<evidence type="ECO:0000313" key="3">
    <source>
        <dbReference type="Proteomes" id="UP000662904"/>
    </source>
</evidence>
<feature type="signal peptide" evidence="1">
    <location>
        <begin position="1"/>
        <end position="23"/>
    </location>
</feature>
<accession>A0A8A0RM21</accession>
<sequence length="194" mass="22838">MKRTTTMLIIFICFSVLVSFSYAQNVGKTDNGRLIRTVLPKTKNEKLIKHDDKKIKEESKRFSQKLKDWKKPVVKKSETVLDNVYLSGDENNLELIIKDGQAYIELEEKLVKIKNEKDIKKFKKDAELIKEEITDSRIDAYVAFLAEKNGDIDYAYEKIIDAISKQPKNELYKKLFKRIYEKRVKSITDHRENK</sequence>
<keyword evidence="3" id="KW-1185">Reference proteome</keyword>
<evidence type="ECO:0000256" key="1">
    <source>
        <dbReference type="SAM" id="SignalP"/>
    </source>
</evidence>
<dbReference type="RefSeq" id="WP_206706653.1">
    <property type="nucleotide sequence ID" value="NZ_CP059066.1"/>
</dbReference>
<feature type="chain" id="PRO_5034072759" evidence="1">
    <location>
        <begin position="24"/>
        <end position="194"/>
    </location>
</feature>
<dbReference type="Proteomes" id="UP000662904">
    <property type="component" value="Chromosome"/>
</dbReference>
<evidence type="ECO:0000313" key="2">
    <source>
        <dbReference type="EMBL" id="QSQ09293.1"/>
    </source>
</evidence>
<dbReference type="EMBL" id="CP059066">
    <property type="protein sequence ID" value="QSQ09293.1"/>
    <property type="molecule type" value="Genomic_DNA"/>
</dbReference>
<gene>
    <name evidence="2" type="ORF">H0A61_01654</name>
</gene>
<proteinExistence type="predicted"/>
<organism evidence="2 3">
    <name type="scientific">Koleobacter methoxysyntrophicus</name>
    <dbReference type="NCBI Taxonomy" id="2751313"/>
    <lineage>
        <taxon>Bacteria</taxon>
        <taxon>Bacillati</taxon>
        <taxon>Bacillota</taxon>
        <taxon>Clostridia</taxon>
        <taxon>Koleobacterales</taxon>
        <taxon>Koleobacteraceae</taxon>
        <taxon>Koleobacter</taxon>
    </lineage>
</organism>
<protein>
    <submittedName>
        <fullName evidence="2">Uncharacterized protein</fullName>
    </submittedName>
</protein>
<name>A0A8A0RM21_9FIRM</name>
<reference evidence="2" key="1">
    <citation type="submission" date="2020-07" db="EMBL/GenBank/DDBJ databases">
        <title>Koleobacter methoxysyntrophicus gen. nov., sp. nov., a novel anaerobic bacterium isolated from deep subsurface oil field and proposal of Koleobacterales ord. nov. in the phylum Firmicutes.</title>
        <authorList>
            <person name="Sakamoto S."/>
            <person name="Tamaki H."/>
        </authorList>
    </citation>
    <scope>NUCLEOTIDE SEQUENCE</scope>
    <source>
        <strain evidence="2">NRmbB1</strain>
    </source>
</reference>
<dbReference type="KEGG" id="kme:H0A61_01654"/>
<dbReference type="AlphaFoldDB" id="A0A8A0RM21"/>